<dbReference type="AlphaFoldDB" id="A0A8T2SH46"/>
<keyword evidence="3" id="KW-1185">Reference proteome</keyword>
<evidence type="ECO:0000313" key="3">
    <source>
        <dbReference type="Proteomes" id="UP000825935"/>
    </source>
</evidence>
<gene>
    <name evidence="2" type="ORF">KP509_20G075000</name>
</gene>
<proteinExistence type="predicted"/>
<organism evidence="2 3">
    <name type="scientific">Ceratopteris richardii</name>
    <name type="common">Triangle waterfern</name>
    <dbReference type="NCBI Taxonomy" id="49495"/>
    <lineage>
        <taxon>Eukaryota</taxon>
        <taxon>Viridiplantae</taxon>
        <taxon>Streptophyta</taxon>
        <taxon>Embryophyta</taxon>
        <taxon>Tracheophyta</taxon>
        <taxon>Polypodiopsida</taxon>
        <taxon>Polypodiidae</taxon>
        <taxon>Polypodiales</taxon>
        <taxon>Pteridineae</taxon>
        <taxon>Pteridaceae</taxon>
        <taxon>Parkerioideae</taxon>
        <taxon>Ceratopteris</taxon>
    </lineage>
</organism>
<dbReference type="Proteomes" id="UP000825935">
    <property type="component" value="Chromosome 20"/>
</dbReference>
<dbReference type="EMBL" id="CM035425">
    <property type="protein sequence ID" value="KAH7332199.1"/>
    <property type="molecule type" value="Genomic_DNA"/>
</dbReference>
<accession>A0A8T2SH46</accession>
<evidence type="ECO:0000256" key="1">
    <source>
        <dbReference type="SAM" id="MobiDB-lite"/>
    </source>
</evidence>
<name>A0A8T2SH46_CERRI</name>
<evidence type="ECO:0000313" key="2">
    <source>
        <dbReference type="EMBL" id="KAH7332199.1"/>
    </source>
</evidence>
<reference evidence="2" key="1">
    <citation type="submission" date="2021-08" db="EMBL/GenBank/DDBJ databases">
        <title>WGS assembly of Ceratopteris richardii.</title>
        <authorList>
            <person name="Marchant D.B."/>
            <person name="Chen G."/>
            <person name="Jenkins J."/>
            <person name="Shu S."/>
            <person name="Leebens-Mack J."/>
            <person name="Grimwood J."/>
            <person name="Schmutz J."/>
            <person name="Soltis P."/>
            <person name="Soltis D."/>
            <person name="Chen Z.-H."/>
        </authorList>
    </citation>
    <scope>NUCLEOTIDE SEQUENCE</scope>
    <source>
        <strain evidence="2">Whitten #5841</strain>
        <tissue evidence="2">Leaf</tissue>
    </source>
</reference>
<feature type="region of interest" description="Disordered" evidence="1">
    <location>
        <begin position="1"/>
        <end position="22"/>
    </location>
</feature>
<sequence>MTGSRPKVGRTPKKGGGVGLPSPACLSPIIAKLERICCGRSHKDIGHLSLLKKFYRVMSDAREDHLKRGSVFMGVIALVYHIESVHQGEVCAQEIVSRADV</sequence>
<comment type="caution">
    <text evidence="2">The sequence shown here is derived from an EMBL/GenBank/DDBJ whole genome shotgun (WGS) entry which is preliminary data.</text>
</comment>
<protein>
    <submittedName>
        <fullName evidence="2">Uncharacterized protein</fullName>
    </submittedName>
</protein>